<name>A0A226F630_FOLCA</name>
<keyword evidence="1" id="KW-0479">Metal-binding</keyword>
<keyword evidence="5" id="KW-1185">Reference proteome</keyword>
<protein>
    <recommendedName>
        <fullName evidence="3">C2H2-type domain-containing protein</fullName>
    </recommendedName>
</protein>
<dbReference type="EMBL" id="LNIX01000001">
    <property type="protein sequence ID" value="OXA64336.1"/>
    <property type="molecule type" value="Genomic_DNA"/>
</dbReference>
<feature type="domain" description="C2H2-type" evidence="3">
    <location>
        <begin position="290"/>
        <end position="317"/>
    </location>
</feature>
<gene>
    <name evidence="4" type="ORF">Fcan01_01058</name>
</gene>
<evidence type="ECO:0000313" key="5">
    <source>
        <dbReference type="Proteomes" id="UP000198287"/>
    </source>
</evidence>
<feature type="region of interest" description="Disordered" evidence="2">
    <location>
        <begin position="188"/>
        <end position="281"/>
    </location>
</feature>
<dbReference type="PROSITE" id="PS50157">
    <property type="entry name" value="ZINC_FINGER_C2H2_2"/>
    <property type="match status" value="1"/>
</dbReference>
<sequence>MDLPDNTTEITRDSSPICTIVKDEIDIEECASNEEQINGCCICGDVHCTNSSNGDNSSQWVQSILLFATLLQKHFPAQGGIKFDNLATCSRCEGMINGVWSLCQQIDLIKIEIQDVLEKAAQLMTDVTMRDPDGQAEINTSHSNDEDNIVPSQFEEVEVPNFFEGYGGREEYIIPDNGPHLERVDGLEVETEKEEEEIEVQEIISVSSGSEDDSSSKVSEDASSSDQSTRRSLNSLNNGKRKKKTSYKKSPPQKSSRYESKKRSKSTTLFASTPSYSTTRHTNARTYSEFVCERCRKDFHSERQLDQHSAKIHSLHY</sequence>
<dbReference type="InterPro" id="IPR013087">
    <property type="entry name" value="Znf_C2H2_type"/>
</dbReference>
<organism evidence="4 5">
    <name type="scientific">Folsomia candida</name>
    <name type="common">Springtail</name>
    <dbReference type="NCBI Taxonomy" id="158441"/>
    <lineage>
        <taxon>Eukaryota</taxon>
        <taxon>Metazoa</taxon>
        <taxon>Ecdysozoa</taxon>
        <taxon>Arthropoda</taxon>
        <taxon>Hexapoda</taxon>
        <taxon>Collembola</taxon>
        <taxon>Entomobryomorpha</taxon>
        <taxon>Isotomoidea</taxon>
        <taxon>Isotomidae</taxon>
        <taxon>Proisotominae</taxon>
        <taxon>Folsomia</taxon>
    </lineage>
</organism>
<reference evidence="4 5" key="1">
    <citation type="submission" date="2015-12" db="EMBL/GenBank/DDBJ databases">
        <title>The genome of Folsomia candida.</title>
        <authorList>
            <person name="Faddeeva A."/>
            <person name="Derks M.F."/>
            <person name="Anvar Y."/>
            <person name="Smit S."/>
            <person name="Van Straalen N."/>
            <person name="Roelofs D."/>
        </authorList>
    </citation>
    <scope>NUCLEOTIDE SEQUENCE [LARGE SCALE GENOMIC DNA]</scope>
    <source>
        <strain evidence="4 5">VU population</strain>
        <tissue evidence="4">Whole body</tissue>
    </source>
</reference>
<dbReference type="AlphaFoldDB" id="A0A226F630"/>
<evidence type="ECO:0000259" key="3">
    <source>
        <dbReference type="PROSITE" id="PS50157"/>
    </source>
</evidence>
<evidence type="ECO:0000313" key="4">
    <source>
        <dbReference type="EMBL" id="OXA64336.1"/>
    </source>
</evidence>
<accession>A0A226F630</accession>
<feature type="compositionally biased region" description="Polar residues" evidence="2">
    <location>
        <begin position="267"/>
        <end position="281"/>
    </location>
</feature>
<feature type="compositionally biased region" description="Acidic residues" evidence="2">
    <location>
        <begin position="188"/>
        <end position="200"/>
    </location>
</feature>
<comment type="caution">
    <text evidence="4">The sequence shown here is derived from an EMBL/GenBank/DDBJ whole genome shotgun (WGS) entry which is preliminary data.</text>
</comment>
<keyword evidence="1" id="KW-0862">Zinc</keyword>
<dbReference type="GO" id="GO:0008270">
    <property type="term" value="F:zinc ion binding"/>
    <property type="evidence" value="ECO:0007669"/>
    <property type="project" value="UniProtKB-KW"/>
</dbReference>
<keyword evidence="1" id="KW-0863">Zinc-finger</keyword>
<evidence type="ECO:0000256" key="2">
    <source>
        <dbReference type="SAM" id="MobiDB-lite"/>
    </source>
</evidence>
<dbReference type="Proteomes" id="UP000198287">
    <property type="component" value="Unassembled WGS sequence"/>
</dbReference>
<proteinExistence type="predicted"/>
<dbReference type="PROSITE" id="PS00028">
    <property type="entry name" value="ZINC_FINGER_C2H2_1"/>
    <property type="match status" value="1"/>
</dbReference>
<evidence type="ECO:0000256" key="1">
    <source>
        <dbReference type="PROSITE-ProRule" id="PRU00042"/>
    </source>
</evidence>